<dbReference type="AlphaFoldDB" id="A0A444UM10"/>
<gene>
    <name evidence="2" type="ORF">EOD39_12151</name>
</gene>
<organism evidence="2 3">
    <name type="scientific">Acipenser ruthenus</name>
    <name type="common">Sterlet sturgeon</name>
    <dbReference type="NCBI Taxonomy" id="7906"/>
    <lineage>
        <taxon>Eukaryota</taxon>
        <taxon>Metazoa</taxon>
        <taxon>Chordata</taxon>
        <taxon>Craniata</taxon>
        <taxon>Vertebrata</taxon>
        <taxon>Euteleostomi</taxon>
        <taxon>Actinopterygii</taxon>
        <taxon>Chondrostei</taxon>
        <taxon>Acipenseriformes</taxon>
        <taxon>Acipenseridae</taxon>
        <taxon>Acipenser</taxon>
    </lineage>
</organism>
<feature type="region of interest" description="Disordered" evidence="1">
    <location>
        <begin position="62"/>
        <end position="83"/>
    </location>
</feature>
<keyword evidence="3" id="KW-1185">Reference proteome</keyword>
<feature type="compositionally biased region" description="Basic and acidic residues" evidence="1">
    <location>
        <begin position="148"/>
        <end position="158"/>
    </location>
</feature>
<protein>
    <submittedName>
        <fullName evidence="2">Uncharacterized protein</fullName>
    </submittedName>
</protein>
<dbReference type="Proteomes" id="UP000289886">
    <property type="component" value="Unassembled WGS sequence"/>
</dbReference>
<evidence type="ECO:0000256" key="1">
    <source>
        <dbReference type="SAM" id="MobiDB-lite"/>
    </source>
</evidence>
<sequence>MQLVLLNLPPARCESYAALTEVLGRHFGGLTDQDSVRLEFRWRLRQPGEILEMLASDLERESRQAFATATPRQQEDNASLSRRSGWAPCGATSGCRSHRPYRAHCGWLRTGRRWLNREDRGKKKPFERDEERVTESAATGGDVGACRKGGESQRREKAAPYQGNTQILPSTTNPVSPFPDHPLKDPTLLSLLHWDRLTLVLEPSTTMSC</sequence>
<evidence type="ECO:0000313" key="2">
    <source>
        <dbReference type="EMBL" id="RXM36193.1"/>
    </source>
</evidence>
<feature type="compositionally biased region" description="Polar residues" evidence="1">
    <location>
        <begin position="162"/>
        <end position="175"/>
    </location>
</feature>
<reference evidence="2 3" key="1">
    <citation type="submission" date="2019-01" db="EMBL/GenBank/DDBJ databases">
        <title>Draft Genome and Complete Hox-Cluster Characterization of the Sterlet Sturgeon (Acipenser ruthenus).</title>
        <authorList>
            <person name="Wei Q."/>
        </authorList>
    </citation>
    <scope>NUCLEOTIDE SEQUENCE [LARGE SCALE GENOMIC DNA]</scope>
    <source>
        <strain evidence="2">WHYD16114868_AA</strain>
        <tissue evidence="2">Blood</tissue>
    </source>
</reference>
<feature type="compositionally biased region" description="Basic and acidic residues" evidence="1">
    <location>
        <begin position="122"/>
        <end position="134"/>
    </location>
</feature>
<proteinExistence type="predicted"/>
<name>A0A444UM10_ACIRT</name>
<accession>A0A444UM10</accession>
<comment type="caution">
    <text evidence="2">The sequence shown here is derived from an EMBL/GenBank/DDBJ whole genome shotgun (WGS) entry which is preliminary data.</text>
</comment>
<evidence type="ECO:0000313" key="3">
    <source>
        <dbReference type="Proteomes" id="UP000289886"/>
    </source>
</evidence>
<feature type="compositionally biased region" description="Polar residues" evidence="1">
    <location>
        <begin position="65"/>
        <end position="82"/>
    </location>
</feature>
<feature type="region of interest" description="Disordered" evidence="1">
    <location>
        <begin position="122"/>
        <end position="181"/>
    </location>
</feature>
<dbReference type="EMBL" id="SCEB01214293">
    <property type="protein sequence ID" value="RXM36193.1"/>
    <property type="molecule type" value="Genomic_DNA"/>
</dbReference>